<dbReference type="Proteomes" id="UP000187209">
    <property type="component" value="Unassembled WGS sequence"/>
</dbReference>
<evidence type="ECO:0000313" key="2">
    <source>
        <dbReference type="Proteomes" id="UP000187209"/>
    </source>
</evidence>
<protein>
    <submittedName>
        <fullName evidence="1">Uncharacterized protein</fullName>
    </submittedName>
</protein>
<reference evidence="1 2" key="1">
    <citation type="submission" date="2016-11" db="EMBL/GenBank/DDBJ databases">
        <title>The macronuclear genome of Stentor coeruleus: a giant cell with tiny introns.</title>
        <authorList>
            <person name="Slabodnick M."/>
            <person name="Ruby J.G."/>
            <person name="Reiff S.B."/>
            <person name="Swart E.C."/>
            <person name="Gosai S."/>
            <person name="Prabakaran S."/>
            <person name="Witkowska E."/>
            <person name="Larue G.E."/>
            <person name="Fisher S."/>
            <person name="Freeman R.M."/>
            <person name="Gunawardena J."/>
            <person name="Chu W."/>
            <person name="Stover N.A."/>
            <person name="Gregory B.D."/>
            <person name="Nowacki M."/>
            <person name="Derisi J."/>
            <person name="Roy S.W."/>
            <person name="Marshall W.F."/>
            <person name="Sood P."/>
        </authorList>
    </citation>
    <scope>NUCLEOTIDE SEQUENCE [LARGE SCALE GENOMIC DNA]</scope>
    <source>
        <strain evidence="1">WM001</strain>
    </source>
</reference>
<organism evidence="1 2">
    <name type="scientific">Stentor coeruleus</name>
    <dbReference type="NCBI Taxonomy" id="5963"/>
    <lineage>
        <taxon>Eukaryota</taxon>
        <taxon>Sar</taxon>
        <taxon>Alveolata</taxon>
        <taxon>Ciliophora</taxon>
        <taxon>Postciliodesmatophora</taxon>
        <taxon>Heterotrichea</taxon>
        <taxon>Heterotrichida</taxon>
        <taxon>Stentoridae</taxon>
        <taxon>Stentor</taxon>
    </lineage>
</organism>
<dbReference type="EMBL" id="MPUH01000015">
    <property type="protein sequence ID" value="OMJ95235.1"/>
    <property type="molecule type" value="Genomic_DNA"/>
</dbReference>
<proteinExistence type="predicted"/>
<name>A0A1R2D1U5_9CILI</name>
<evidence type="ECO:0000313" key="1">
    <source>
        <dbReference type="EMBL" id="OMJ95235.1"/>
    </source>
</evidence>
<gene>
    <name evidence="1" type="ORF">SteCoe_1447</name>
</gene>
<comment type="caution">
    <text evidence="1">The sequence shown here is derived from an EMBL/GenBank/DDBJ whole genome shotgun (WGS) entry which is preliminary data.</text>
</comment>
<sequence>MIRNYSCTSSEFFTSRGLRKPKGNYISPRPIVHMKRIFLSRGSSTAFMLLSTDSSKFPSIHAHCQNLLKQTSTRPGIKLKCNITSSPDLKIHARKVNLNVKYRA</sequence>
<dbReference type="AlphaFoldDB" id="A0A1R2D1U5"/>
<keyword evidence="2" id="KW-1185">Reference proteome</keyword>
<accession>A0A1R2D1U5</accession>